<reference evidence="1 2" key="1">
    <citation type="journal article" date="2020" name="G3 (Bethesda)">
        <title>Improved Reference Genome for Cyclotella cryptica CCMP332, a Model for Cell Wall Morphogenesis, Salinity Adaptation, and Lipid Production in Diatoms (Bacillariophyta).</title>
        <authorList>
            <person name="Roberts W.R."/>
            <person name="Downey K.M."/>
            <person name="Ruck E.C."/>
            <person name="Traller J.C."/>
            <person name="Alverson A.J."/>
        </authorList>
    </citation>
    <scope>NUCLEOTIDE SEQUENCE [LARGE SCALE GENOMIC DNA]</scope>
    <source>
        <strain evidence="1 2">CCMP332</strain>
    </source>
</reference>
<dbReference type="PANTHER" id="PTHR12941:SF10">
    <property type="entry name" value="ER MEMBRANE PROTEIN COMPLEX SUBUNIT 8_9 HOMOLOG"/>
    <property type="match status" value="1"/>
</dbReference>
<keyword evidence="2" id="KW-1185">Reference proteome</keyword>
<evidence type="ECO:0000313" key="1">
    <source>
        <dbReference type="EMBL" id="KAL3799931.1"/>
    </source>
</evidence>
<evidence type="ECO:0008006" key="3">
    <source>
        <dbReference type="Google" id="ProtNLM"/>
    </source>
</evidence>
<dbReference type="Proteomes" id="UP001516023">
    <property type="component" value="Unassembled WGS sequence"/>
</dbReference>
<protein>
    <recommendedName>
        <fullName evidence="3">MPN domain-containing protein</fullName>
    </recommendedName>
</protein>
<evidence type="ECO:0000313" key="2">
    <source>
        <dbReference type="Proteomes" id="UP001516023"/>
    </source>
</evidence>
<accession>A0ABD3QK95</accession>
<organism evidence="1 2">
    <name type="scientific">Cyclotella cryptica</name>
    <dbReference type="NCBI Taxonomy" id="29204"/>
    <lineage>
        <taxon>Eukaryota</taxon>
        <taxon>Sar</taxon>
        <taxon>Stramenopiles</taxon>
        <taxon>Ochrophyta</taxon>
        <taxon>Bacillariophyta</taxon>
        <taxon>Coscinodiscophyceae</taxon>
        <taxon>Thalassiosirophycidae</taxon>
        <taxon>Stephanodiscales</taxon>
        <taxon>Stephanodiscaceae</taxon>
        <taxon>Cyclotella</taxon>
    </lineage>
</organism>
<name>A0ABD3QK95_9STRA</name>
<dbReference type="Gene3D" id="3.40.140.10">
    <property type="entry name" value="Cytidine Deaminase, domain 2"/>
    <property type="match status" value="1"/>
</dbReference>
<dbReference type="InterPro" id="IPR005366">
    <property type="entry name" value="EMC8/9"/>
</dbReference>
<proteinExistence type="predicted"/>
<dbReference type="Pfam" id="PF03665">
    <property type="entry name" value="UPF0172"/>
    <property type="match status" value="1"/>
</dbReference>
<sequence>MALHSARHGFSNPIHGILLGQRSAALLQVTDVLPVCHEVPTKPIVDMALRFADIYVQQTKETVEIVGWYTANANVTSSEKEALPNVSACRVVSSMAEQINNNEGLVLVLLSSIGVCSTFGEKEQEGKSPTPLFTVFEKDGKTRTFTQNVDASRVVTKESTKGEVSDAILQALTRMSKFSSEYDEPTTAGELIIYDFVDHITDFEKREDLDEKNWIENKAVVEFVDSYLKAR</sequence>
<dbReference type="PANTHER" id="PTHR12941">
    <property type="entry name" value="ER MEMBRANE PROTEIN COMPLEX"/>
    <property type="match status" value="1"/>
</dbReference>
<gene>
    <name evidence="1" type="ORF">HJC23_007404</name>
</gene>
<dbReference type="EMBL" id="JABMIG020000035">
    <property type="protein sequence ID" value="KAL3799931.1"/>
    <property type="molecule type" value="Genomic_DNA"/>
</dbReference>
<dbReference type="AlphaFoldDB" id="A0ABD3QK95"/>
<comment type="caution">
    <text evidence="1">The sequence shown here is derived from an EMBL/GenBank/DDBJ whole genome shotgun (WGS) entry which is preliminary data.</text>
</comment>